<dbReference type="AlphaFoldDB" id="A0A0F8Y2P6"/>
<name>A0A0F8Y2P6_9ZZZZ</name>
<protein>
    <submittedName>
        <fullName evidence="1">Uncharacterized protein</fullName>
    </submittedName>
</protein>
<accession>A0A0F8Y2P6</accession>
<evidence type="ECO:0000313" key="1">
    <source>
        <dbReference type="EMBL" id="KKK75553.1"/>
    </source>
</evidence>
<organism evidence="1">
    <name type="scientific">marine sediment metagenome</name>
    <dbReference type="NCBI Taxonomy" id="412755"/>
    <lineage>
        <taxon>unclassified sequences</taxon>
        <taxon>metagenomes</taxon>
        <taxon>ecological metagenomes</taxon>
    </lineage>
</organism>
<proteinExistence type="predicted"/>
<comment type="caution">
    <text evidence="1">The sequence shown here is derived from an EMBL/GenBank/DDBJ whole genome shotgun (WGS) entry which is preliminary data.</text>
</comment>
<gene>
    <name evidence="1" type="ORF">LCGC14_2872550</name>
</gene>
<sequence>MDSKDIIDDMLTLTSILRAVTSLDDAPFTIKPEEEDTIEPTSVT</sequence>
<dbReference type="EMBL" id="LAZR01055814">
    <property type="protein sequence ID" value="KKK75553.1"/>
    <property type="molecule type" value="Genomic_DNA"/>
</dbReference>
<reference evidence="1" key="1">
    <citation type="journal article" date="2015" name="Nature">
        <title>Complex archaea that bridge the gap between prokaryotes and eukaryotes.</title>
        <authorList>
            <person name="Spang A."/>
            <person name="Saw J.H."/>
            <person name="Jorgensen S.L."/>
            <person name="Zaremba-Niedzwiedzka K."/>
            <person name="Martijn J."/>
            <person name="Lind A.E."/>
            <person name="van Eijk R."/>
            <person name="Schleper C."/>
            <person name="Guy L."/>
            <person name="Ettema T.J."/>
        </authorList>
    </citation>
    <scope>NUCLEOTIDE SEQUENCE</scope>
</reference>